<protein>
    <submittedName>
        <fullName evidence="4">MlaD family protein</fullName>
    </submittedName>
</protein>
<sequence length="462" mass="48344">MLSRRPRQEDPERAERRRAAAAGHAPDATVLPSRRRLAVRGAVALLVLAAVVLLGWQRPNPFSRDLVVRAQVTDASGLRPGSEVRVAGSAAGEVTDVRALGGAGRGRVELTLRVDRDAGPVHADATVAVWPRLAFEGTSYVELGPGSSREALGDRPIGVERTTVYVPMDRVLRLADAPTRAAIRADAEGLARASDGRTSDAVRTTIGRAPSLLARTGRVADAARGPEDGGRALRRAVAGLARTGDAVAERSADLVPLLRDATATAVAARGDGALRATLAALPASLRAVRRGSADADVTLERLDGLTGDLRAGLPDVAPTLERARPTTRRVARVAAVANPWVRDLRAALRDGAASAGDAQRLAATLRPVARRLDGSLLPALERPTPTLKLPSYLAFLNMFAGGGGASRAFQRPGQSSLGDGHFMRFGIRFLTGIGAPLPPCGDVRASNPQIAQLLSSLELCTP</sequence>
<evidence type="ECO:0000313" key="5">
    <source>
        <dbReference type="Proteomes" id="UP001277761"/>
    </source>
</evidence>
<dbReference type="Pfam" id="PF02470">
    <property type="entry name" value="MlaD"/>
    <property type="match status" value="1"/>
</dbReference>
<keyword evidence="2" id="KW-0812">Transmembrane</keyword>
<evidence type="ECO:0000256" key="2">
    <source>
        <dbReference type="SAM" id="Phobius"/>
    </source>
</evidence>
<keyword evidence="5" id="KW-1185">Reference proteome</keyword>
<feature type="region of interest" description="Disordered" evidence="1">
    <location>
        <begin position="1"/>
        <end position="26"/>
    </location>
</feature>
<comment type="caution">
    <text evidence="4">The sequence shown here is derived from an EMBL/GenBank/DDBJ whole genome shotgun (WGS) entry which is preliminary data.</text>
</comment>
<evidence type="ECO:0000256" key="1">
    <source>
        <dbReference type="SAM" id="MobiDB-lite"/>
    </source>
</evidence>
<dbReference type="InterPro" id="IPR003399">
    <property type="entry name" value="Mce/MlaD"/>
</dbReference>
<gene>
    <name evidence="4" type="ORF">SK069_08970</name>
</gene>
<evidence type="ECO:0000313" key="4">
    <source>
        <dbReference type="EMBL" id="MDX8151722.1"/>
    </source>
</evidence>
<organism evidence="4 5">
    <name type="scientific">Patulibacter brassicae</name>
    <dbReference type="NCBI Taxonomy" id="1705717"/>
    <lineage>
        <taxon>Bacteria</taxon>
        <taxon>Bacillati</taxon>
        <taxon>Actinomycetota</taxon>
        <taxon>Thermoleophilia</taxon>
        <taxon>Solirubrobacterales</taxon>
        <taxon>Patulibacteraceae</taxon>
        <taxon>Patulibacter</taxon>
    </lineage>
</organism>
<feature type="domain" description="Mce/MlaD" evidence="3">
    <location>
        <begin position="68"/>
        <end position="146"/>
    </location>
</feature>
<dbReference type="PANTHER" id="PTHR33371">
    <property type="entry name" value="INTERMEMBRANE PHOSPHOLIPID TRANSPORT SYSTEM BINDING PROTEIN MLAD-RELATED"/>
    <property type="match status" value="1"/>
</dbReference>
<name>A0ABU4VIQ6_9ACTN</name>
<keyword evidence="2" id="KW-0472">Membrane</keyword>
<proteinExistence type="predicted"/>
<accession>A0ABU4VIQ6</accession>
<dbReference type="InterPro" id="IPR052336">
    <property type="entry name" value="MlaD_Phospholipid_Transporter"/>
</dbReference>
<dbReference type="Proteomes" id="UP001277761">
    <property type="component" value="Unassembled WGS sequence"/>
</dbReference>
<evidence type="ECO:0000259" key="3">
    <source>
        <dbReference type="Pfam" id="PF02470"/>
    </source>
</evidence>
<dbReference type="EMBL" id="JAXAVX010000003">
    <property type="protein sequence ID" value="MDX8151722.1"/>
    <property type="molecule type" value="Genomic_DNA"/>
</dbReference>
<feature type="compositionally biased region" description="Basic and acidic residues" evidence="1">
    <location>
        <begin position="1"/>
        <end position="18"/>
    </location>
</feature>
<feature type="transmembrane region" description="Helical" evidence="2">
    <location>
        <begin position="37"/>
        <end position="56"/>
    </location>
</feature>
<reference evidence="4 5" key="1">
    <citation type="submission" date="2023-11" db="EMBL/GenBank/DDBJ databases">
        <authorList>
            <person name="Xu M."/>
            <person name="Jiang T."/>
        </authorList>
    </citation>
    <scope>NUCLEOTIDE SEQUENCE [LARGE SCALE GENOMIC DNA]</scope>
    <source>
        <strain evidence="4 5">SD</strain>
    </source>
</reference>
<dbReference type="RefSeq" id="WP_319953876.1">
    <property type="nucleotide sequence ID" value="NZ_JAXAVX010000003.1"/>
</dbReference>
<dbReference type="PANTHER" id="PTHR33371:SF4">
    <property type="entry name" value="INTERMEMBRANE PHOSPHOLIPID TRANSPORT SYSTEM BINDING PROTEIN MLAD"/>
    <property type="match status" value="1"/>
</dbReference>
<keyword evidence="2" id="KW-1133">Transmembrane helix</keyword>